<dbReference type="SUPFAM" id="SSF51679">
    <property type="entry name" value="Bacterial luciferase-like"/>
    <property type="match status" value="1"/>
</dbReference>
<keyword evidence="1" id="KW-0560">Oxidoreductase</keyword>
<gene>
    <name evidence="3" type="ORF">OG563_46790</name>
</gene>
<evidence type="ECO:0000256" key="1">
    <source>
        <dbReference type="ARBA" id="ARBA00023002"/>
    </source>
</evidence>
<dbReference type="InterPro" id="IPR011251">
    <property type="entry name" value="Luciferase-like_dom"/>
</dbReference>
<feature type="domain" description="Luciferase-like" evidence="2">
    <location>
        <begin position="20"/>
        <end position="312"/>
    </location>
</feature>
<dbReference type="InterPro" id="IPR050564">
    <property type="entry name" value="F420-G6PD/mer"/>
</dbReference>
<keyword evidence="4" id="KW-1185">Reference proteome</keyword>
<dbReference type="Pfam" id="PF00296">
    <property type="entry name" value="Bac_luciferase"/>
    <property type="match status" value="1"/>
</dbReference>
<name>A0ABZ1YT88_9NOCA</name>
<sequence>MRADSAVASFRAAMTPHYVVGPGAVRYTLEQIQWAESIGYDDVWLADAGGIDALTMAAIALQNTRRIRVGIAVVPAYTRTPAVLAATVATLADLAPGRFALGLGTSSEAMIAGWHGLSLDRPVPRMRETMALLRTILAGEKTAFEGETLRSNGYSQPPLASPVPVLLAALGPRMTDLAAADSDGVILNLVPLPVADTLIGRIRTAAAAVGRESSSVEISSRVPVLVTDDPDAGRNAFRRLFAPYYANPVYNRFMAWCGYPSEAAILLEAARAGDWRRARAAMPDPLVDSIAIIGDAAQCRKRLRALIDAGITTPIVCCLSPDLAIQTTTYTALAPAAIQTQP</sequence>
<dbReference type="EMBL" id="CP109441">
    <property type="protein sequence ID" value="WUV46469.1"/>
    <property type="molecule type" value="Genomic_DNA"/>
</dbReference>
<dbReference type="InterPro" id="IPR036661">
    <property type="entry name" value="Luciferase-like_sf"/>
</dbReference>
<dbReference type="PANTHER" id="PTHR43244">
    <property type="match status" value="1"/>
</dbReference>
<evidence type="ECO:0000259" key="2">
    <source>
        <dbReference type="Pfam" id="PF00296"/>
    </source>
</evidence>
<dbReference type="RefSeq" id="WP_329410210.1">
    <property type="nucleotide sequence ID" value="NZ_CP109441.1"/>
</dbReference>
<dbReference type="Proteomes" id="UP001432062">
    <property type="component" value="Chromosome"/>
</dbReference>
<evidence type="ECO:0000313" key="3">
    <source>
        <dbReference type="EMBL" id="WUV46469.1"/>
    </source>
</evidence>
<organism evidence="3 4">
    <name type="scientific">Nocardia vinacea</name>
    <dbReference type="NCBI Taxonomy" id="96468"/>
    <lineage>
        <taxon>Bacteria</taxon>
        <taxon>Bacillati</taxon>
        <taxon>Actinomycetota</taxon>
        <taxon>Actinomycetes</taxon>
        <taxon>Mycobacteriales</taxon>
        <taxon>Nocardiaceae</taxon>
        <taxon>Nocardia</taxon>
    </lineage>
</organism>
<dbReference type="NCBIfam" id="TIGR03841">
    <property type="entry name" value="F420_Rv3093c"/>
    <property type="match status" value="1"/>
</dbReference>
<accession>A0ABZ1YT88</accession>
<evidence type="ECO:0000313" key="4">
    <source>
        <dbReference type="Proteomes" id="UP001432062"/>
    </source>
</evidence>
<dbReference type="InterPro" id="IPR022526">
    <property type="entry name" value="F420_Rv3093c"/>
</dbReference>
<reference evidence="3" key="1">
    <citation type="submission" date="2022-10" db="EMBL/GenBank/DDBJ databases">
        <title>The complete genomes of actinobacterial strains from the NBC collection.</title>
        <authorList>
            <person name="Joergensen T.S."/>
            <person name="Alvarez Arevalo M."/>
            <person name="Sterndorff E.B."/>
            <person name="Faurdal D."/>
            <person name="Vuksanovic O."/>
            <person name="Mourched A.-S."/>
            <person name="Charusanti P."/>
            <person name="Shaw S."/>
            <person name="Blin K."/>
            <person name="Weber T."/>
        </authorList>
    </citation>
    <scope>NUCLEOTIDE SEQUENCE</scope>
    <source>
        <strain evidence="3">NBC_01482</strain>
    </source>
</reference>
<protein>
    <submittedName>
        <fullName evidence="3">LLM class flavin-dependent oxidoreductase</fullName>
    </submittedName>
</protein>
<dbReference type="Gene3D" id="3.20.20.30">
    <property type="entry name" value="Luciferase-like domain"/>
    <property type="match status" value="1"/>
</dbReference>
<proteinExistence type="predicted"/>
<dbReference type="CDD" id="cd01097">
    <property type="entry name" value="Tetrahydromethanopterin_reductase"/>
    <property type="match status" value="1"/>
</dbReference>
<dbReference type="PANTHER" id="PTHR43244:SF1">
    <property type="entry name" value="5,10-METHYLENETETRAHYDROMETHANOPTERIN REDUCTASE"/>
    <property type="match status" value="1"/>
</dbReference>